<comment type="subcellular location">
    <subcellularLocation>
        <location evidence="1">Nucleus</location>
    </subcellularLocation>
</comment>
<protein>
    <submittedName>
        <fullName evidence="4">Set1/Ash2 histone methyltransferase complex subunit ASH2</fullName>
    </submittedName>
</protein>
<proteinExistence type="predicted"/>
<reference evidence="4" key="1">
    <citation type="submission" date="2018-11" db="EMBL/GenBank/DDBJ databases">
        <authorList>
            <person name="Alioto T."/>
            <person name="Alioto T."/>
        </authorList>
    </citation>
    <scope>NUCLEOTIDE SEQUENCE</scope>
</reference>
<dbReference type="GO" id="GO:0032259">
    <property type="term" value="P:methylation"/>
    <property type="evidence" value="ECO:0007669"/>
    <property type="project" value="UniProtKB-KW"/>
</dbReference>
<dbReference type="GO" id="GO:0048188">
    <property type="term" value="C:Set1C/COMPASS complex"/>
    <property type="evidence" value="ECO:0007669"/>
    <property type="project" value="InterPro"/>
</dbReference>
<evidence type="ECO:0000259" key="3">
    <source>
        <dbReference type="PROSITE" id="PS50188"/>
    </source>
</evidence>
<sequence>MHHNLQEVEEGKLMYFDKTKRVPSPLIGDHNCSMHNEKFINPKPRARSTSMKKAKNKTFESYEIDGIRPRTSSLPTKNNYKRPLIKNLRTNYEDQDHDLYRLRTFEMTSKGIVNRGDSIKSRSTNSIVSSEGDGYALSIGSSSCSQNSLANSEGSLQKPKPYKIVILGALGVGKSTIAQQFLTSEYRFDISIGKGRGAKRKAPLESSQPGYKLKRSDIGPSTKVAVHGYPLEHPYNKDGYRYILAESDPHAPNRQAFDESVDWAGKPIPGYLYRMYLGTEVFLSLNDRAPQLKISDDRLSVTGEKGYSMVRATHGVRRGSWYYEVIIDEMPADTACRVGWSLELGNLQAPCGYDKFSFSWRSRKGTKFHQSRGKHYAETGYGEGDVLGFMIHLPEPHAVKKLIPDTFKDRVSHLFLHSQKYFDSF</sequence>
<dbReference type="InterPro" id="IPR037353">
    <property type="entry name" value="ASH2"/>
</dbReference>
<dbReference type="GO" id="GO:0000976">
    <property type="term" value="F:transcription cis-regulatory region binding"/>
    <property type="evidence" value="ECO:0007669"/>
    <property type="project" value="TreeGrafter"/>
</dbReference>
<dbReference type="PANTHER" id="PTHR10598:SF0">
    <property type="entry name" value="SET1_ASH2 HISTONE METHYLTRANSFERASE COMPLEX SUBUNIT ASH2"/>
    <property type="match status" value="1"/>
</dbReference>
<dbReference type="SUPFAM" id="SSF49899">
    <property type="entry name" value="Concanavalin A-like lectins/glucanases"/>
    <property type="match status" value="1"/>
</dbReference>
<dbReference type="InterPro" id="IPR027417">
    <property type="entry name" value="P-loop_NTPase"/>
</dbReference>
<keyword evidence="2" id="KW-0539">Nucleus</keyword>
<dbReference type="PANTHER" id="PTHR10598">
    <property type="entry name" value="SET1/ASH2 HISTONE METHYLTRANSFERASE COMPLEX SUBUNIT ASH2"/>
    <property type="match status" value="1"/>
</dbReference>
<dbReference type="SUPFAM" id="SSF52540">
    <property type="entry name" value="P-loop containing nucleoside triphosphate hydrolases"/>
    <property type="match status" value="1"/>
</dbReference>
<dbReference type="Proteomes" id="UP000596742">
    <property type="component" value="Unassembled WGS sequence"/>
</dbReference>
<dbReference type="InterPro" id="IPR003877">
    <property type="entry name" value="SPRY_dom"/>
</dbReference>
<dbReference type="SMART" id="SM00449">
    <property type="entry name" value="SPRY"/>
    <property type="match status" value="1"/>
</dbReference>
<dbReference type="CDD" id="cd12872">
    <property type="entry name" value="SPRY_Ash2"/>
    <property type="match status" value="1"/>
</dbReference>
<dbReference type="InterPro" id="IPR013320">
    <property type="entry name" value="ConA-like_dom_sf"/>
</dbReference>
<keyword evidence="4" id="KW-0489">Methyltransferase</keyword>
<evidence type="ECO:0000256" key="2">
    <source>
        <dbReference type="ARBA" id="ARBA00023242"/>
    </source>
</evidence>
<keyword evidence="5" id="KW-1185">Reference proteome</keyword>
<dbReference type="InterPro" id="IPR043136">
    <property type="entry name" value="B30.2/SPRY_sf"/>
</dbReference>
<dbReference type="AlphaFoldDB" id="A0A8B6FZC3"/>
<gene>
    <name evidence="4" type="ORF">MGAL_10B092890</name>
</gene>
<dbReference type="Pfam" id="PF00622">
    <property type="entry name" value="SPRY"/>
    <property type="match status" value="1"/>
</dbReference>
<dbReference type="GO" id="GO:0008168">
    <property type="term" value="F:methyltransferase activity"/>
    <property type="evidence" value="ECO:0007669"/>
    <property type="project" value="UniProtKB-KW"/>
</dbReference>
<evidence type="ECO:0000313" key="5">
    <source>
        <dbReference type="Proteomes" id="UP000596742"/>
    </source>
</evidence>
<feature type="domain" description="B30.2/SPRY" evidence="3">
    <location>
        <begin position="261"/>
        <end position="425"/>
    </location>
</feature>
<dbReference type="InterPro" id="IPR001870">
    <property type="entry name" value="B30.2/SPRY"/>
</dbReference>
<dbReference type="EMBL" id="UYJE01007552">
    <property type="protein sequence ID" value="VDI55953.1"/>
    <property type="molecule type" value="Genomic_DNA"/>
</dbReference>
<keyword evidence="4" id="KW-0808">Transferase</keyword>
<evidence type="ECO:0000313" key="4">
    <source>
        <dbReference type="EMBL" id="VDI55953.1"/>
    </source>
</evidence>
<accession>A0A8B6FZC3</accession>
<dbReference type="Gene3D" id="2.60.120.920">
    <property type="match status" value="1"/>
</dbReference>
<dbReference type="PROSITE" id="PS50188">
    <property type="entry name" value="B302_SPRY"/>
    <property type="match status" value="1"/>
</dbReference>
<dbReference type="OrthoDB" id="5239715at2759"/>
<evidence type="ECO:0000256" key="1">
    <source>
        <dbReference type="ARBA" id="ARBA00004123"/>
    </source>
</evidence>
<organism evidence="4 5">
    <name type="scientific">Mytilus galloprovincialis</name>
    <name type="common">Mediterranean mussel</name>
    <dbReference type="NCBI Taxonomy" id="29158"/>
    <lineage>
        <taxon>Eukaryota</taxon>
        <taxon>Metazoa</taxon>
        <taxon>Spiralia</taxon>
        <taxon>Lophotrochozoa</taxon>
        <taxon>Mollusca</taxon>
        <taxon>Bivalvia</taxon>
        <taxon>Autobranchia</taxon>
        <taxon>Pteriomorphia</taxon>
        <taxon>Mytilida</taxon>
        <taxon>Mytiloidea</taxon>
        <taxon>Mytilidae</taxon>
        <taxon>Mytilinae</taxon>
        <taxon>Mytilus</taxon>
    </lineage>
</organism>
<comment type="caution">
    <text evidence="4">The sequence shown here is derived from an EMBL/GenBank/DDBJ whole genome shotgun (WGS) entry which is preliminary data.</text>
</comment>
<name>A0A8B6FZC3_MYTGA</name>